<keyword evidence="2" id="KW-1185">Reference proteome</keyword>
<accession>A0A096M8B8</accession>
<protein>
    <submittedName>
        <fullName evidence="1">Uncharacterized protein</fullName>
    </submittedName>
</protein>
<reference evidence="1" key="3">
    <citation type="submission" date="2025-09" db="UniProtKB">
        <authorList>
            <consortium name="Ensembl"/>
        </authorList>
    </citation>
    <scope>IDENTIFICATION</scope>
</reference>
<dbReference type="STRING" id="48698.ENSPFOP00000027659"/>
<evidence type="ECO:0000313" key="1">
    <source>
        <dbReference type="Ensembl" id="ENSPFOP00000027659.1"/>
    </source>
</evidence>
<sequence length="233" mass="27592">EQGFRNKTFRVYEKIRRSPPVYKLKDLDGEAIWGTFYSYKLQKVKMCTDKMLQVEKIVKRRTVRRIKQVFNIMSGYYETITSLKNEVESRLRKMSVVENRLFFAADDDQYQLRFHAPVAYVFGSEPGEWITCIRHESFPYPMDRKAGFYHFYCYSEVIKHQLVGDAYAPPMRTLEVEGKFGDIITRAFNPPDYLPVARKHIESIQIEMKSDQNVPIKFTYGKTIVKLHFRPAK</sequence>
<evidence type="ECO:0000313" key="2">
    <source>
        <dbReference type="Proteomes" id="UP000028760"/>
    </source>
</evidence>
<reference evidence="1" key="2">
    <citation type="submission" date="2025-08" db="UniProtKB">
        <authorList>
            <consortium name="Ensembl"/>
        </authorList>
    </citation>
    <scope>IDENTIFICATION</scope>
</reference>
<dbReference type="AlphaFoldDB" id="A0A096M8B8"/>
<dbReference type="OMA" id="THPANIM"/>
<dbReference type="Proteomes" id="UP000028760">
    <property type="component" value="Unassembled WGS sequence"/>
</dbReference>
<proteinExistence type="predicted"/>
<name>A0A096M8B8_POEFO</name>
<reference evidence="2" key="1">
    <citation type="submission" date="2013-10" db="EMBL/GenBank/DDBJ databases">
        <authorList>
            <person name="Schartl M."/>
            <person name="Warren W."/>
        </authorList>
    </citation>
    <scope>NUCLEOTIDE SEQUENCE [LARGE SCALE GENOMIC DNA]</scope>
    <source>
        <strain evidence="2">female</strain>
    </source>
</reference>
<organism evidence="1 2">
    <name type="scientific">Poecilia formosa</name>
    <name type="common">Amazon molly</name>
    <name type="synonym">Limia formosa</name>
    <dbReference type="NCBI Taxonomy" id="48698"/>
    <lineage>
        <taxon>Eukaryota</taxon>
        <taxon>Metazoa</taxon>
        <taxon>Chordata</taxon>
        <taxon>Craniata</taxon>
        <taxon>Vertebrata</taxon>
        <taxon>Euteleostomi</taxon>
        <taxon>Actinopterygii</taxon>
        <taxon>Neopterygii</taxon>
        <taxon>Teleostei</taxon>
        <taxon>Neoteleostei</taxon>
        <taxon>Acanthomorphata</taxon>
        <taxon>Ovalentaria</taxon>
        <taxon>Atherinomorphae</taxon>
        <taxon>Cyprinodontiformes</taxon>
        <taxon>Poeciliidae</taxon>
        <taxon>Poeciliinae</taxon>
        <taxon>Poecilia</taxon>
    </lineage>
</organism>
<dbReference type="EMBL" id="AYCK01027344">
    <property type="status" value="NOT_ANNOTATED_CDS"/>
    <property type="molecule type" value="Genomic_DNA"/>
</dbReference>
<dbReference type="eggNOG" id="ENOG502RTXD">
    <property type="taxonomic scope" value="Eukaryota"/>
</dbReference>
<dbReference type="Ensembl" id="ENSPFOT00000026863.1">
    <property type="protein sequence ID" value="ENSPFOP00000027659.1"/>
    <property type="gene ID" value="ENSPFOG00000024533.1"/>
</dbReference>